<gene>
    <name evidence="7" type="ORF">Y900_012780</name>
</gene>
<dbReference type="InterPro" id="IPR020904">
    <property type="entry name" value="Sc_DH/Rdtase_CS"/>
</dbReference>
<dbReference type="Pfam" id="PF13561">
    <property type="entry name" value="adh_short_C2"/>
    <property type="match status" value="1"/>
</dbReference>
<evidence type="ECO:0000256" key="6">
    <source>
        <dbReference type="ARBA" id="ARBA00047400"/>
    </source>
</evidence>
<comment type="catalytic activity">
    <reaction evidence="6">
        <text>a (3R)-hydroxyacyl-[ACP] + NADP(+) = a 3-oxoacyl-[ACP] + NADPH + H(+)</text>
        <dbReference type="Rhea" id="RHEA:17397"/>
        <dbReference type="Rhea" id="RHEA-COMP:9916"/>
        <dbReference type="Rhea" id="RHEA-COMP:9945"/>
        <dbReference type="ChEBI" id="CHEBI:15378"/>
        <dbReference type="ChEBI" id="CHEBI:57783"/>
        <dbReference type="ChEBI" id="CHEBI:58349"/>
        <dbReference type="ChEBI" id="CHEBI:78776"/>
        <dbReference type="ChEBI" id="CHEBI:78827"/>
        <dbReference type="EC" id="1.1.1.100"/>
    </reaction>
    <physiologicalReaction direction="right-to-left" evidence="6">
        <dbReference type="Rhea" id="RHEA:17399"/>
    </physiologicalReaction>
</comment>
<sequence length="261" mass="26511">MDNNLTDKIAVVTGASKGIGLAISQTMAAAGAHIIAGARHNSAELEELEATGSATFVAADLATAEGARAVVDAAAQRGGLDILVNNAGTVTPRFDGLLSITDDDWLAGLSVNFLSAVRATREAIPHLLRRGGGSIVMIGSVNAALPEWNIVDYGAAKAALANFAKAVSKEFGRNGIRVNTVSPGPVATPLWLSEKGIAAQFAAASGATPDQVVDSVVAGSATGRFTTAQEVADLVMFLAGEHSANITGSDIRIDGGYVTTL</sequence>
<evidence type="ECO:0000256" key="1">
    <source>
        <dbReference type="ARBA" id="ARBA00004191"/>
    </source>
</evidence>
<dbReference type="AlphaFoldDB" id="A0A064CJH3"/>
<keyword evidence="4" id="KW-0560">Oxidoreductase</keyword>
<dbReference type="FunFam" id="3.40.50.720:FF:000084">
    <property type="entry name" value="Short-chain dehydrogenase reductase"/>
    <property type="match status" value="1"/>
</dbReference>
<accession>A0A064CJH3</accession>
<dbReference type="OrthoDB" id="8959163at2"/>
<dbReference type="STRING" id="1440774.Y900_012780"/>
<protein>
    <recommendedName>
        <fullName evidence="5">3-oxoacyl-[acyl-carrier-protein] reductase MabA</fullName>
    </recommendedName>
</protein>
<evidence type="ECO:0000256" key="3">
    <source>
        <dbReference type="ARBA" id="ARBA00022512"/>
    </source>
</evidence>
<dbReference type="PANTHER" id="PTHR42879">
    <property type="entry name" value="3-OXOACYL-(ACYL-CARRIER-PROTEIN) REDUCTASE"/>
    <property type="match status" value="1"/>
</dbReference>
<name>A0A064CJH3_9MYCO</name>
<keyword evidence="8" id="KW-1185">Reference proteome</keyword>
<evidence type="ECO:0000313" key="7">
    <source>
        <dbReference type="EMBL" id="KDE99786.1"/>
    </source>
</evidence>
<dbReference type="RefSeq" id="WP_036342122.1">
    <property type="nucleotide sequence ID" value="NZ_JALN02000001.1"/>
</dbReference>
<dbReference type="InterPro" id="IPR002347">
    <property type="entry name" value="SDR_fam"/>
</dbReference>
<dbReference type="GO" id="GO:0004316">
    <property type="term" value="F:3-oxoacyl-[acyl-carrier-protein] reductase (NADPH) activity"/>
    <property type="evidence" value="ECO:0007669"/>
    <property type="project" value="UniProtKB-EC"/>
</dbReference>
<dbReference type="GO" id="GO:0032787">
    <property type="term" value="P:monocarboxylic acid metabolic process"/>
    <property type="evidence" value="ECO:0007669"/>
    <property type="project" value="UniProtKB-ARBA"/>
</dbReference>
<evidence type="ECO:0000256" key="5">
    <source>
        <dbReference type="ARBA" id="ARBA00040781"/>
    </source>
</evidence>
<dbReference type="InterPro" id="IPR050259">
    <property type="entry name" value="SDR"/>
</dbReference>
<dbReference type="Proteomes" id="UP000022835">
    <property type="component" value="Unassembled WGS sequence"/>
</dbReference>
<evidence type="ECO:0000313" key="8">
    <source>
        <dbReference type="Proteomes" id="UP000022835"/>
    </source>
</evidence>
<dbReference type="eggNOG" id="COG1028">
    <property type="taxonomic scope" value="Bacteria"/>
</dbReference>
<proteinExistence type="inferred from homology"/>
<comment type="subcellular location">
    <subcellularLocation>
        <location evidence="1">Secreted</location>
        <location evidence="1">Cell wall</location>
    </subcellularLocation>
</comment>
<dbReference type="EMBL" id="JALN02000001">
    <property type="protein sequence ID" value="KDE99786.1"/>
    <property type="molecule type" value="Genomic_DNA"/>
</dbReference>
<dbReference type="SUPFAM" id="SSF51735">
    <property type="entry name" value="NAD(P)-binding Rossmann-fold domains"/>
    <property type="match status" value="1"/>
</dbReference>
<dbReference type="Gene3D" id="3.40.50.720">
    <property type="entry name" value="NAD(P)-binding Rossmann-like Domain"/>
    <property type="match status" value="1"/>
</dbReference>
<organism evidence="7 8">
    <name type="scientific">Mycolicibacterium aromaticivorans JS19b1 = JCM 16368</name>
    <dbReference type="NCBI Taxonomy" id="1440774"/>
    <lineage>
        <taxon>Bacteria</taxon>
        <taxon>Bacillati</taxon>
        <taxon>Actinomycetota</taxon>
        <taxon>Actinomycetes</taxon>
        <taxon>Mycobacteriales</taxon>
        <taxon>Mycobacteriaceae</taxon>
        <taxon>Mycolicibacterium</taxon>
    </lineage>
</organism>
<evidence type="ECO:0000256" key="4">
    <source>
        <dbReference type="ARBA" id="ARBA00023002"/>
    </source>
</evidence>
<keyword evidence="3" id="KW-0964">Secreted</keyword>
<dbReference type="PRINTS" id="PR00081">
    <property type="entry name" value="GDHRDH"/>
</dbReference>
<keyword evidence="3" id="KW-0134">Cell wall</keyword>
<dbReference type="PRINTS" id="PR00080">
    <property type="entry name" value="SDRFAMILY"/>
</dbReference>
<comment type="caution">
    <text evidence="7">The sequence shown here is derived from an EMBL/GenBank/DDBJ whole genome shotgun (WGS) entry which is preliminary data.</text>
</comment>
<comment type="similarity">
    <text evidence="2">Belongs to the short-chain dehydrogenases/reductases (SDR) family.</text>
</comment>
<dbReference type="PROSITE" id="PS00061">
    <property type="entry name" value="ADH_SHORT"/>
    <property type="match status" value="1"/>
</dbReference>
<reference evidence="7" key="1">
    <citation type="submission" date="2014-05" db="EMBL/GenBank/DDBJ databases">
        <title>Genome sequence of Mycobacterium aromaticivorans strain JS19b1T (= DSM 45407T).</title>
        <authorList>
            <person name="Kwak Y."/>
            <person name="Park G.-S."/>
            <person name="Li Q.X."/>
            <person name="Lee S.-E."/>
            <person name="Shin J.-H."/>
        </authorList>
    </citation>
    <scope>NUCLEOTIDE SEQUENCE [LARGE SCALE GENOMIC DNA]</scope>
    <source>
        <strain evidence="7">JS19b1</strain>
    </source>
</reference>
<dbReference type="InterPro" id="IPR036291">
    <property type="entry name" value="NAD(P)-bd_dom_sf"/>
</dbReference>
<evidence type="ECO:0000256" key="2">
    <source>
        <dbReference type="ARBA" id="ARBA00006484"/>
    </source>
</evidence>